<evidence type="ECO:0000256" key="2">
    <source>
        <dbReference type="ARBA" id="ARBA00022692"/>
    </source>
</evidence>
<accession>A0ABT3NRL5</accession>
<dbReference type="PANTHER" id="PTHR37422:SF21">
    <property type="entry name" value="EXOQ-LIKE PROTEIN"/>
    <property type="match status" value="1"/>
</dbReference>
<evidence type="ECO:0000259" key="6">
    <source>
        <dbReference type="Pfam" id="PF04932"/>
    </source>
</evidence>
<evidence type="ECO:0000256" key="4">
    <source>
        <dbReference type="ARBA" id="ARBA00023136"/>
    </source>
</evidence>
<protein>
    <submittedName>
        <fullName evidence="8">O-glycosylation ligase, exosortase A system-associated</fullName>
    </submittedName>
</protein>
<gene>
    <name evidence="8" type="ORF">OF850_04115</name>
</gene>
<keyword evidence="9" id="KW-1185">Reference proteome</keyword>
<keyword evidence="2 5" id="KW-0812">Transmembrane</keyword>
<dbReference type="Pfam" id="PF04932">
    <property type="entry name" value="Wzy_C"/>
    <property type="match status" value="1"/>
</dbReference>
<keyword evidence="4 5" id="KW-0472">Membrane</keyword>
<evidence type="ECO:0000256" key="1">
    <source>
        <dbReference type="ARBA" id="ARBA00004141"/>
    </source>
</evidence>
<name>A0ABT3NRL5_9PROT</name>
<dbReference type="Proteomes" id="UP001526430">
    <property type="component" value="Unassembled WGS sequence"/>
</dbReference>
<dbReference type="RefSeq" id="WP_301588532.1">
    <property type="nucleotide sequence ID" value="NZ_JAPFQI010000001.1"/>
</dbReference>
<feature type="transmembrane region" description="Helical" evidence="5">
    <location>
        <begin position="240"/>
        <end position="259"/>
    </location>
</feature>
<dbReference type="InterPro" id="IPR007016">
    <property type="entry name" value="O-antigen_ligase-rel_domated"/>
</dbReference>
<evidence type="ECO:0000256" key="5">
    <source>
        <dbReference type="SAM" id="Phobius"/>
    </source>
</evidence>
<comment type="subcellular location">
    <subcellularLocation>
        <location evidence="1">Membrane</location>
        <topology evidence="1">Multi-pass membrane protein</topology>
    </subcellularLocation>
</comment>
<feature type="domain" description="DUF5935" evidence="7">
    <location>
        <begin position="1"/>
        <end position="189"/>
    </location>
</feature>
<keyword evidence="3 5" id="KW-1133">Transmembrane helix</keyword>
<feature type="transmembrane region" description="Helical" evidence="5">
    <location>
        <begin position="171"/>
        <end position="187"/>
    </location>
</feature>
<dbReference type="InterPro" id="IPR051533">
    <property type="entry name" value="WaaL-like"/>
</dbReference>
<reference evidence="8 9" key="1">
    <citation type="submission" date="2022-10" db="EMBL/GenBank/DDBJ databases">
        <title>Roseococcus glaciei nov., sp. nov., isolated from glacier.</title>
        <authorList>
            <person name="Liu Q."/>
            <person name="Xin Y.-H."/>
        </authorList>
    </citation>
    <scope>NUCLEOTIDE SEQUENCE [LARGE SCALE GENOMIC DNA]</scope>
    <source>
        <strain evidence="8 9">MDT2-1-1</strain>
    </source>
</reference>
<feature type="transmembrane region" description="Helical" evidence="5">
    <location>
        <begin position="194"/>
        <end position="211"/>
    </location>
</feature>
<keyword evidence="8" id="KW-0436">Ligase</keyword>
<dbReference type="EMBL" id="JAPFQI010000001">
    <property type="protein sequence ID" value="MCW8084802.1"/>
    <property type="molecule type" value="Genomic_DNA"/>
</dbReference>
<evidence type="ECO:0000259" key="7">
    <source>
        <dbReference type="Pfam" id="PF19358"/>
    </source>
</evidence>
<comment type="caution">
    <text evidence="8">The sequence shown here is derived from an EMBL/GenBank/DDBJ whole genome shotgun (WGS) entry which is preliminary data.</text>
</comment>
<proteinExistence type="predicted"/>
<dbReference type="GO" id="GO:0016874">
    <property type="term" value="F:ligase activity"/>
    <property type="evidence" value="ECO:0007669"/>
    <property type="project" value="UniProtKB-KW"/>
</dbReference>
<dbReference type="InterPro" id="IPR045979">
    <property type="entry name" value="DUF5935"/>
</dbReference>
<dbReference type="NCBIfam" id="TIGR03097">
    <property type="entry name" value="PEP_O_lig_1"/>
    <property type="match status" value="1"/>
</dbReference>
<dbReference type="InterPro" id="IPR017528">
    <property type="entry name" value="CHP03097O-antigen_lig-rel"/>
</dbReference>
<feature type="transmembrane region" description="Helical" evidence="5">
    <location>
        <begin position="77"/>
        <end position="95"/>
    </location>
</feature>
<feature type="transmembrane region" description="Helical" evidence="5">
    <location>
        <begin position="332"/>
        <end position="356"/>
    </location>
</feature>
<organism evidence="8 9">
    <name type="scientific">Sabulicella glaciei</name>
    <dbReference type="NCBI Taxonomy" id="2984948"/>
    <lineage>
        <taxon>Bacteria</taxon>
        <taxon>Pseudomonadati</taxon>
        <taxon>Pseudomonadota</taxon>
        <taxon>Alphaproteobacteria</taxon>
        <taxon>Acetobacterales</taxon>
        <taxon>Acetobacteraceae</taxon>
        <taxon>Sabulicella</taxon>
    </lineage>
</organism>
<feature type="transmembrane region" description="Helical" evidence="5">
    <location>
        <begin position="48"/>
        <end position="65"/>
    </location>
</feature>
<feature type="domain" description="O-antigen ligase-related" evidence="6">
    <location>
        <begin position="202"/>
        <end position="339"/>
    </location>
</feature>
<feature type="transmembrane region" description="Helical" evidence="5">
    <location>
        <begin position="130"/>
        <end position="151"/>
    </location>
</feature>
<feature type="transmembrane region" description="Helical" evidence="5">
    <location>
        <begin position="5"/>
        <end position="28"/>
    </location>
</feature>
<evidence type="ECO:0000313" key="9">
    <source>
        <dbReference type="Proteomes" id="UP001526430"/>
    </source>
</evidence>
<sequence length="434" mass="47782">MRDIVFFGICAPWLVLATISPFAGILIWSWISFMNPHQLVWGFARTPPWAMLAFMATVVGCVLAGEPKRAALNSVTVLLLAFLAWITLTSMIALAPPSAVWPMWDRVMKVILGLLLTAALLTSRDRIHAMVWMMVLSLGYFGVRGGIFTLVTGGGHIVLGPEQTMIADRNHLAVGMLISIPLMNWLRLHSKYRLIRIGLIAAMGLTLVAVLGSQSRGALLALIATGGVLWLRSRGKVVSGIAIVAAVAGAIAFMPQTWVSRMETMQNYEEDASATGRILIWMSAYEMARERPLTGGGFRAVYQQEIVDRLTPGVAARATHSIWFEVLGEHGWVGFGIWFALLLAGIWQTFRLAALARGQPKLRWAWDLARMSQVSIVAYMAGGTFLSLSYWDYFWTLLVVVAAARAVVLRQARQETERVRTVATGGWRSRAQAA</sequence>
<evidence type="ECO:0000256" key="3">
    <source>
        <dbReference type="ARBA" id="ARBA00022989"/>
    </source>
</evidence>
<feature type="transmembrane region" description="Helical" evidence="5">
    <location>
        <begin position="393"/>
        <end position="410"/>
    </location>
</feature>
<dbReference type="PANTHER" id="PTHR37422">
    <property type="entry name" value="TEICHURONIC ACID BIOSYNTHESIS PROTEIN TUAE"/>
    <property type="match status" value="1"/>
</dbReference>
<dbReference type="Pfam" id="PF19358">
    <property type="entry name" value="DUF5935"/>
    <property type="match status" value="1"/>
</dbReference>
<feature type="transmembrane region" description="Helical" evidence="5">
    <location>
        <begin position="107"/>
        <end position="123"/>
    </location>
</feature>
<evidence type="ECO:0000313" key="8">
    <source>
        <dbReference type="EMBL" id="MCW8084802.1"/>
    </source>
</evidence>